<sequence>MPIVMAHIIDEWGVRMVVLLALGQQKAMLQPNGGVLAAPHVNAALQRLEGLDVARPAEPEGIDDTTDAAEVNAAIERLAATCVQQMPQV</sequence>
<dbReference type="KEGG" id="mng:MNEG_3342"/>
<protein>
    <submittedName>
        <fullName evidence="1">Uncharacterized protein</fullName>
    </submittedName>
</protein>
<organism evidence="1 2">
    <name type="scientific">Monoraphidium neglectum</name>
    <dbReference type="NCBI Taxonomy" id="145388"/>
    <lineage>
        <taxon>Eukaryota</taxon>
        <taxon>Viridiplantae</taxon>
        <taxon>Chlorophyta</taxon>
        <taxon>core chlorophytes</taxon>
        <taxon>Chlorophyceae</taxon>
        <taxon>CS clade</taxon>
        <taxon>Sphaeropleales</taxon>
        <taxon>Selenastraceae</taxon>
        <taxon>Monoraphidium</taxon>
    </lineage>
</organism>
<evidence type="ECO:0000313" key="1">
    <source>
        <dbReference type="EMBL" id="KIZ04616.1"/>
    </source>
</evidence>
<gene>
    <name evidence="1" type="ORF">MNEG_3342</name>
</gene>
<dbReference type="Proteomes" id="UP000054498">
    <property type="component" value="Unassembled WGS sequence"/>
</dbReference>
<dbReference type="EMBL" id="KK100636">
    <property type="protein sequence ID" value="KIZ04616.1"/>
    <property type="molecule type" value="Genomic_DNA"/>
</dbReference>
<dbReference type="GeneID" id="25736220"/>
<dbReference type="RefSeq" id="XP_013903635.1">
    <property type="nucleotide sequence ID" value="XM_014048181.1"/>
</dbReference>
<name>A0A0D2NI43_9CHLO</name>
<accession>A0A0D2NI43</accession>
<dbReference type="AlphaFoldDB" id="A0A0D2NI43"/>
<proteinExistence type="predicted"/>
<evidence type="ECO:0000313" key="2">
    <source>
        <dbReference type="Proteomes" id="UP000054498"/>
    </source>
</evidence>
<reference evidence="1 2" key="1">
    <citation type="journal article" date="2013" name="BMC Genomics">
        <title>Reconstruction of the lipid metabolism for the microalga Monoraphidium neglectum from its genome sequence reveals characteristics suitable for biofuel production.</title>
        <authorList>
            <person name="Bogen C."/>
            <person name="Al-Dilaimi A."/>
            <person name="Albersmeier A."/>
            <person name="Wichmann J."/>
            <person name="Grundmann M."/>
            <person name="Rupp O."/>
            <person name="Lauersen K.J."/>
            <person name="Blifernez-Klassen O."/>
            <person name="Kalinowski J."/>
            <person name="Goesmann A."/>
            <person name="Mussgnug J.H."/>
            <person name="Kruse O."/>
        </authorList>
    </citation>
    <scope>NUCLEOTIDE SEQUENCE [LARGE SCALE GENOMIC DNA]</scope>
    <source>
        <strain evidence="1 2">SAG 48.87</strain>
    </source>
</reference>
<keyword evidence="2" id="KW-1185">Reference proteome</keyword>